<dbReference type="GO" id="GO:0030170">
    <property type="term" value="F:pyridoxal phosphate binding"/>
    <property type="evidence" value="ECO:0007669"/>
    <property type="project" value="InterPro"/>
</dbReference>
<dbReference type="Gene3D" id="3.40.640.10">
    <property type="entry name" value="Type I PLP-dependent aspartate aminotransferase-like (Major domain)"/>
    <property type="match status" value="1"/>
</dbReference>
<feature type="domain" description="Aminotransferase class I/classII large" evidence="7">
    <location>
        <begin position="34"/>
        <end position="394"/>
    </location>
</feature>
<keyword evidence="3 8" id="KW-0032">Aminotransferase</keyword>
<keyword evidence="5" id="KW-0663">Pyridoxal phosphate</keyword>
<dbReference type="InterPro" id="IPR051926">
    <property type="entry name" value="Ala_Aminotransferase"/>
</dbReference>
<evidence type="ECO:0000313" key="9">
    <source>
        <dbReference type="Proteomes" id="UP000263377"/>
    </source>
</evidence>
<keyword evidence="9" id="KW-1185">Reference proteome</keyword>
<dbReference type="InterPro" id="IPR015421">
    <property type="entry name" value="PyrdxlP-dep_Trfase_major"/>
</dbReference>
<dbReference type="InterPro" id="IPR004839">
    <property type="entry name" value="Aminotransferase_I/II_large"/>
</dbReference>
<comment type="cofactor">
    <cofactor evidence="1">
        <name>pyridoxal 5'-phosphate</name>
        <dbReference type="ChEBI" id="CHEBI:597326"/>
    </cofactor>
</comment>
<dbReference type="Gene3D" id="3.90.1150.10">
    <property type="entry name" value="Aspartate Aminotransferase, domain 1"/>
    <property type="match status" value="1"/>
</dbReference>
<dbReference type="GO" id="GO:0004021">
    <property type="term" value="F:L-alanine:2-oxoglutarate aminotransferase activity"/>
    <property type="evidence" value="ECO:0007669"/>
    <property type="project" value="UniProtKB-EC"/>
</dbReference>
<evidence type="ECO:0000256" key="6">
    <source>
        <dbReference type="ARBA" id="ARBA00026106"/>
    </source>
</evidence>
<dbReference type="InterPro" id="IPR015422">
    <property type="entry name" value="PyrdxlP-dep_Trfase_small"/>
</dbReference>
<organism evidence="8 9">
    <name type="scientific">Kitasatospora xanthocidica</name>
    <dbReference type="NCBI Taxonomy" id="83382"/>
    <lineage>
        <taxon>Bacteria</taxon>
        <taxon>Bacillati</taxon>
        <taxon>Actinomycetota</taxon>
        <taxon>Actinomycetes</taxon>
        <taxon>Kitasatosporales</taxon>
        <taxon>Streptomycetaceae</taxon>
        <taxon>Kitasatospora</taxon>
    </lineage>
</organism>
<evidence type="ECO:0000256" key="2">
    <source>
        <dbReference type="ARBA" id="ARBA00007441"/>
    </source>
</evidence>
<comment type="caution">
    <text evidence="8">The sequence shown here is derived from an EMBL/GenBank/DDBJ whole genome shotgun (WGS) entry which is preliminary data.</text>
</comment>
<dbReference type="EC" id="2.6.1.2" evidence="6"/>
<evidence type="ECO:0000313" key="8">
    <source>
        <dbReference type="EMBL" id="RGD61163.1"/>
    </source>
</evidence>
<dbReference type="RefSeq" id="WP_074001322.1">
    <property type="nucleotide sequence ID" value="NZ_QVIG01000001.1"/>
</dbReference>
<dbReference type="Pfam" id="PF00155">
    <property type="entry name" value="Aminotran_1_2"/>
    <property type="match status" value="1"/>
</dbReference>
<proteinExistence type="inferred from homology"/>
<dbReference type="CDD" id="cd00609">
    <property type="entry name" value="AAT_like"/>
    <property type="match status" value="1"/>
</dbReference>
<dbReference type="PANTHER" id="PTHR43488:SF2">
    <property type="entry name" value="GLUTAMATE-PYRUVATE AMINOTRANSFERASE ALAA"/>
    <property type="match status" value="1"/>
</dbReference>
<reference evidence="8 9" key="1">
    <citation type="submission" date="2018-08" db="EMBL/GenBank/DDBJ databases">
        <title>Diversity &amp; Physiological Properties of Lignin-Decomposing Actinobacteria from Soil.</title>
        <authorList>
            <person name="Roh S.G."/>
            <person name="Kim S.B."/>
        </authorList>
    </citation>
    <scope>NUCLEOTIDE SEQUENCE [LARGE SCALE GENOMIC DNA]</scope>
    <source>
        <strain evidence="8 9">MMS17-GH009</strain>
    </source>
</reference>
<comment type="similarity">
    <text evidence="2">Belongs to the class-I pyridoxal-phosphate-dependent aminotransferase family.</text>
</comment>
<keyword evidence="4 8" id="KW-0808">Transferase</keyword>
<dbReference type="AlphaFoldDB" id="A0A372ZZ63"/>
<evidence type="ECO:0000256" key="4">
    <source>
        <dbReference type="ARBA" id="ARBA00022679"/>
    </source>
</evidence>
<sequence>MQVIQSSKLANVCYDIRGPVLDEAMRLEEQGHRILKLNTGNPATFGFEAPPEILQDILRNLATAHGYGDSKGLLSARRAVVMHYEDRGLHGLSVDDVFLGNGVSELIQLAMTALLDDGDEVLVPAPDYPLWTASVSLAGGTAVHYRCDEQSEWYPDLADIEAKVTDRTRAIVVINPNNPTGAVYPREVLEGIAEIARRHDLVVYADEIYDKILYDDAEHVPLATLAPDLFCVTFNGLSKAYRVAGFRSGWMVLSGDRHRARSYIEGLTVLASMRLCANMPAQHAVAAALGGRQSIRDLVLPGGRLHASRDAAYKLLNDIPGVSCVKPKGALYAFPRLDPKVHKIKDDARMVLDLLRSQRILLVQGTGFNWPEPDHFRLVTLPRPEEITDAVTRIGDFLSGYVQP</sequence>
<evidence type="ECO:0000256" key="1">
    <source>
        <dbReference type="ARBA" id="ARBA00001933"/>
    </source>
</evidence>
<dbReference type="EMBL" id="QVIG01000001">
    <property type="protein sequence ID" value="RGD61163.1"/>
    <property type="molecule type" value="Genomic_DNA"/>
</dbReference>
<gene>
    <name evidence="8" type="ORF">DR950_28405</name>
</gene>
<dbReference type="InterPro" id="IPR015424">
    <property type="entry name" value="PyrdxlP-dep_Trfase"/>
</dbReference>
<dbReference type="PANTHER" id="PTHR43488">
    <property type="entry name" value="GLUTAMATE-PYRUVATE AMINOTRANSFERASE ALAA"/>
    <property type="match status" value="1"/>
</dbReference>
<evidence type="ECO:0000259" key="7">
    <source>
        <dbReference type="Pfam" id="PF00155"/>
    </source>
</evidence>
<evidence type="ECO:0000256" key="3">
    <source>
        <dbReference type="ARBA" id="ARBA00022576"/>
    </source>
</evidence>
<protein>
    <recommendedName>
        <fullName evidence="6">alanine transaminase</fullName>
        <ecNumber evidence="6">2.6.1.2</ecNumber>
    </recommendedName>
</protein>
<dbReference type="SUPFAM" id="SSF53383">
    <property type="entry name" value="PLP-dependent transferases"/>
    <property type="match status" value="1"/>
</dbReference>
<evidence type="ECO:0000256" key="5">
    <source>
        <dbReference type="ARBA" id="ARBA00022898"/>
    </source>
</evidence>
<dbReference type="Proteomes" id="UP000263377">
    <property type="component" value="Unassembled WGS sequence"/>
</dbReference>
<name>A0A372ZZ63_9ACTN</name>
<accession>A0A372ZZ63</accession>